<protein>
    <submittedName>
        <fullName evidence="2">Uncharacterized protein</fullName>
    </submittedName>
</protein>
<reference evidence="3" key="1">
    <citation type="journal article" date="2006" name="PLoS Biol.">
        <title>Macronuclear genome sequence of the ciliate Tetrahymena thermophila, a model eukaryote.</title>
        <authorList>
            <person name="Eisen J.A."/>
            <person name="Coyne R.S."/>
            <person name="Wu M."/>
            <person name="Wu D."/>
            <person name="Thiagarajan M."/>
            <person name="Wortman J.R."/>
            <person name="Badger J.H."/>
            <person name="Ren Q."/>
            <person name="Amedeo P."/>
            <person name="Jones K.M."/>
            <person name="Tallon L.J."/>
            <person name="Delcher A.L."/>
            <person name="Salzberg S.L."/>
            <person name="Silva J.C."/>
            <person name="Haas B.J."/>
            <person name="Majoros W.H."/>
            <person name="Farzad M."/>
            <person name="Carlton J.M."/>
            <person name="Smith R.K. Jr."/>
            <person name="Garg J."/>
            <person name="Pearlman R.E."/>
            <person name="Karrer K.M."/>
            <person name="Sun L."/>
            <person name="Manning G."/>
            <person name="Elde N.C."/>
            <person name="Turkewitz A.P."/>
            <person name="Asai D.J."/>
            <person name="Wilkes D.E."/>
            <person name="Wang Y."/>
            <person name="Cai H."/>
            <person name="Collins K."/>
            <person name="Stewart B.A."/>
            <person name="Lee S.R."/>
            <person name="Wilamowska K."/>
            <person name="Weinberg Z."/>
            <person name="Ruzzo W.L."/>
            <person name="Wloga D."/>
            <person name="Gaertig J."/>
            <person name="Frankel J."/>
            <person name="Tsao C.-C."/>
            <person name="Gorovsky M.A."/>
            <person name="Keeling P.J."/>
            <person name="Waller R.F."/>
            <person name="Patron N.J."/>
            <person name="Cherry J.M."/>
            <person name="Stover N.A."/>
            <person name="Krieger C.J."/>
            <person name="del Toro C."/>
            <person name="Ryder H.F."/>
            <person name="Williamson S.C."/>
            <person name="Barbeau R.A."/>
            <person name="Hamilton E.P."/>
            <person name="Orias E."/>
        </authorList>
    </citation>
    <scope>NUCLEOTIDE SEQUENCE [LARGE SCALE GENOMIC DNA]</scope>
    <source>
        <strain evidence="3">SB210</strain>
    </source>
</reference>
<organism evidence="2 3">
    <name type="scientific">Tetrahymena thermophila (strain SB210)</name>
    <dbReference type="NCBI Taxonomy" id="312017"/>
    <lineage>
        <taxon>Eukaryota</taxon>
        <taxon>Sar</taxon>
        <taxon>Alveolata</taxon>
        <taxon>Ciliophora</taxon>
        <taxon>Intramacronucleata</taxon>
        <taxon>Oligohymenophorea</taxon>
        <taxon>Hymenostomatida</taxon>
        <taxon>Tetrahymenina</taxon>
        <taxon>Tetrahymenidae</taxon>
        <taxon>Tetrahymena</taxon>
    </lineage>
</organism>
<keyword evidence="3" id="KW-1185">Reference proteome</keyword>
<proteinExistence type="predicted"/>
<evidence type="ECO:0000313" key="3">
    <source>
        <dbReference type="Proteomes" id="UP000009168"/>
    </source>
</evidence>
<dbReference type="GeneID" id="7829657"/>
<name>Q233R0_TETTS</name>
<dbReference type="EMBL" id="GG662769">
    <property type="protein sequence ID" value="EAR91769.2"/>
    <property type="molecule type" value="Genomic_DNA"/>
</dbReference>
<dbReference type="AlphaFoldDB" id="Q233R0"/>
<dbReference type="RefSeq" id="XP_001012014.2">
    <property type="nucleotide sequence ID" value="XM_001012014.2"/>
</dbReference>
<evidence type="ECO:0000313" key="2">
    <source>
        <dbReference type="EMBL" id="EAR91769.2"/>
    </source>
</evidence>
<gene>
    <name evidence="2" type="ORF">TTHERM_00809130</name>
</gene>
<accession>Q233R0</accession>
<feature type="coiled-coil region" evidence="1">
    <location>
        <begin position="23"/>
        <end position="54"/>
    </location>
</feature>
<keyword evidence="1" id="KW-0175">Coiled coil</keyword>
<sequence>MDRNSDLDKFKDQNRELFQNYIGNNLEEDLKKKKEEIEQQMNRARIRQPEQKDEGIKDSCIYQLGNQNKESSEFSISKQSFKRIFSIISSMFGDQDKKYEDKNFFLYVNDQFGKLFGQLLAKKKDKDYVQPRTILDFEYIRKEYGNLNEQFQELIDEDLIHFANFVHGSKEDKTMAGFGMCVNGKLLHQEDWRNLFYNLINIKSASVTDVCQIQYYFYMQNILRILKRYQDKYKQDITQQFEIYFALAFVKKIFSIHEFYGVPLEDAEFKNFKDAILNTQQMYAGDYQPQQQPDYEPYKTIVQINPNQYQEAQIIQKALINSKKQQ</sequence>
<dbReference type="KEGG" id="tet:TTHERM_00809130"/>
<dbReference type="HOGENOM" id="CLU_718652_0_0_1"/>
<evidence type="ECO:0000256" key="1">
    <source>
        <dbReference type="SAM" id="Coils"/>
    </source>
</evidence>
<dbReference type="Proteomes" id="UP000009168">
    <property type="component" value="Unassembled WGS sequence"/>
</dbReference>
<dbReference type="InParanoid" id="Q233R0"/>